<dbReference type="OrthoDB" id="2410195at2759"/>
<evidence type="ECO:0000313" key="2">
    <source>
        <dbReference type="Proteomes" id="UP000326396"/>
    </source>
</evidence>
<sequence>MVNVGENRARNGVMDCPKSWNEEKSQSIEFLDSSRYATKRLRILRGTRWSKISEIFRISSRYAKPYLAPRRGRRRVRRWRKLTTSSDLHAEDTRLMSRRKCKTLDRGRGGIVVLPAAVGQNLSTAVKGAAFAYDV</sequence>
<gene>
    <name evidence="1" type="ORF">E3N88_14737</name>
</gene>
<dbReference type="Proteomes" id="UP000326396">
    <property type="component" value="Linkage Group LG15"/>
</dbReference>
<dbReference type="EMBL" id="SZYD01000007">
    <property type="protein sequence ID" value="KAD5803377.1"/>
    <property type="molecule type" value="Genomic_DNA"/>
</dbReference>
<accession>A0A5N6P3K9</accession>
<evidence type="ECO:0000313" key="1">
    <source>
        <dbReference type="EMBL" id="KAD5803377.1"/>
    </source>
</evidence>
<name>A0A5N6P3K9_9ASTR</name>
<dbReference type="AlphaFoldDB" id="A0A5N6P3K9"/>
<protein>
    <submittedName>
        <fullName evidence="1">Uncharacterized protein</fullName>
    </submittedName>
</protein>
<organism evidence="1 2">
    <name type="scientific">Mikania micrantha</name>
    <name type="common">bitter vine</name>
    <dbReference type="NCBI Taxonomy" id="192012"/>
    <lineage>
        <taxon>Eukaryota</taxon>
        <taxon>Viridiplantae</taxon>
        <taxon>Streptophyta</taxon>
        <taxon>Embryophyta</taxon>
        <taxon>Tracheophyta</taxon>
        <taxon>Spermatophyta</taxon>
        <taxon>Magnoliopsida</taxon>
        <taxon>eudicotyledons</taxon>
        <taxon>Gunneridae</taxon>
        <taxon>Pentapetalae</taxon>
        <taxon>asterids</taxon>
        <taxon>campanulids</taxon>
        <taxon>Asterales</taxon>
        <taxon>Asteraceae</taxon>
        <taxon>Asteroideae</taxon>
        <taxon>Heliantheae alliance</taxon>
        <taxon>Eupatorieae</taxon>
        <taxon>Mikania</taxon>
    </lineage>
</organism>
<comment type="caution">
    <text evidence="1">The sequence shown here is derived from an EMBL/GenBank/DDBJ whole genome shotgun (WGS) entry which is preliminary data.</text>
</comment>
<keyword evidence="2" id="KW-1185">Reference proteome</keyword>
<proteinExistence type="predicted"/>
<reference evidence="1 2" key="1">
    <citation type="submission" date="2019-05" db="EMBL/GenBank/DDBJ databases">
        <title>Mikania micrantha, genome provides insights into the molecular mechanism of rapid growth.</title>
        <authorList>
            <person name="Liu B."/>
        </authorList>
    </citation>
    <scope>NUCLEOTIDE SEQUENCE [LARGE SCALE GENOMIC DNA]</scope>
    <source>
        <strain evidence="1">NLD-2019</strain>
        <tissue evidence="1">Leaf</tissue>
    </source>
</reference>